<dbReference type="RefSeq" id="WP_038022144.1">
    <property type="nucleotide sequence ID" value="NZ_JPVT01000041.1"/>
</dbReference>
<name>A0A091C409_9ENTE</name>
<proteinExistence type="predicted"/>
<dbReference type="EMBL" id="JPVT01000041">
    <property type="protein sequence ID" value="KFN92581.1"/>
    <property type="molecule type" value="Genomic_DNA"/>
</dbReference>
<gene>
    <name evidence="1" type="ORF">TMU3MR103_0382</name>
</gene>
<keyword evidence="2" id="KW-1185">Reference proteome</keyword>
<accession>A0A091C409</accession>
<dbReference type="Proteomes" id="UP000029381">
    <property type="component" value="Unassembled WGS sequence"/>
</dbReference>
<sequence length="63" mass="7341">MEEQENIQWAVAQLDQLEADSRDYKQKALLLGIKDLLLEQQKRTEQIQGQLDGTLWSPNDWGN</sequence>
<protein>
    <submittedName>
        <fullName evidence="1">Uncharacterized protein</fullName>
    </submittedName>
</protein>
<comment type="caution">
    <text evidence="1">The sequence shown here is derived from an EMBL/GenBank/DDBJ whole genome shotgun (WGS) entry which is preliminary data.</text>
</comment>
<evidence type="ECO:0000313" key="1">
    <source>
        <dbReference type="EMBL" id="KFN92581.1"/>
    </source>
</evidence>
<reference evidence="1 2" key="1">
    <citation type="submission" date="2014-08" db="EMBL/GenBank/DDBJ databases">
        <title>Genome sequence of Tetragenococcus muriaticus.</title>
        <authorList>
            <person name="Chuea-nongthon C."/>
            <person name="Rodtong S."/>
            <person name="Yongsawatdigul J."/>
            <person name="Steele J.L."/>
            <person name="Liu X.-y."/>
            <person name="Speers J."/>
            <person name="Glasner J.D."/>
            <person name="Neeno-Eckwall E.C."/>
        </authorList>
    </citation>
    <scope>NUCLEOTIDE SEQUENCE [LARGE SCALE GENOMIC DNA]</scope>
    <source>
        <strain evidence="1 2">3MR10-3</strain>
    </source>
</reference>
<organism evidence="1 2">
    <name type="scientific">Tetragenococcus muriaticus 3MR10-3</name>
    <dbReference type="NCBI Taxonomy" id="1302648"/>
    <lineage>
        <taxon>Bacteria</taxon>
        <taxon>Bacillati</taxon>
        <taxon>Bacillota</taxon>
        <taxon>Bacilli</taxon>
        <taxon>Lactobacillales</taxon>
        <taxon>Enterococcaceae</taxon>
        <taxon>Tetragenococcus</taxon>
    </lineage>
</organism>
<evidence type="ECO:0000313" key="2">
    <source>
        <dbReference type="Proteomes" id="UP000029381"/>
    </source>
</evidence>
<dbReference type="PATRIC" id="fig|1302648.3.peg.369"/>
<dbReference type="AlphaFoldDB" id="A0A091C409"/>